<comment type="caution">
    <text evidence="4">The sequence shown here is derived from an EMBL/GenBank/DDBJ whole genome shotgun (WGS) entry which is preliminary data.</text>
</comment>
<protein>
    <submittedName>
        <fullName evidence="4">Amino acid adenylation domain-containing protein/thioester reductase-like protein</fullName>
    </submittedName>
</protein>
<dbReference type="InterPro" id="IPR013120">
    <property type="entry name" value="FAR_NAD-bd"/>
</dbReference>
<dbReference type="InterPro" id="IPR036291">
    <property type="entry name" value="NAD(P)-bd_dom_sf"/>
</dbReference>
<dbReference type="SUPFAM" id="SSF56801">
    <property type="entry name" value="Acetyl-CoA synthetase-like"/>
    <property type="match status" value="1"/>
</dbReference>
<feature type="domain" description="Carrier" evidence="3">
    <location>
        <begin position="548"/>
        <end position="623"/>
    </location>
</feature>
<dbReference type="RefSeq" id="WP_309947116.1">
    <property type="nucleotide sequence ID" value="NZ_JAVDQY010000003.1"/>
</dbReference>
<keyword evidence="2" id="KW-0597">Phosphoprotein</keyword>
<dbReference type="SUPFAM" id="SSF51735">
    <property type="entry name" value="NAD(P)-binding Rossmann-fold domains"/>
    <property type="match status" value="1"/>
</dbReference>
<dbReference type="SUPFAM" id="SSF47336">
    <property type="entry name" value="ACP-like"/>
    <property type="match status" value="1"/>
</dbReference>
<dbReference type="PROSITE" id="PS00455">
    <property type="entry name" value="AMP_BINDING"/>
    <property type="match status" value="1"/>
</dbReference>
<dbReference type="Gene3D" id="3.30.300.30">
    <property type="match status" value="1"/>
</dbReference>
<dbReference type="InterPro" id="IPR045851">
    <property type="entry name" value="AMP-bd_C_sf"/>
</dbReference>
<gene>
    <name evidence="4" type="ORF">J2787_003167</name>
</gene>
<dbReference type="Gene3D" id="2.30.38.10">
    <property type="entry name" value="Luciferase, Domain 3"/>
    <property type="match status" value="1"/>
</dbReference>
<dbReference type="Pfam" id="PF00501">
    <property type="entry name" value="AMP-binding"/>
    <property type="match status" value="1"/>
</dbReference>
<dbReference type="InterPro" id="IPR010071">
    <property type="entry name" value="AA_adenyl_dom"/>
</dbReference>
<name>A0AAE3YC86_9FLAO</name>
<reference evidence="4" key="1">
    <citation type="submission" date="2023-07" db="EMBL/GenBank/DDBJ databases">
        <title>Sorghum-associated microbial communities from plants grown in Nebraska, USA.</title>
        <authorList>
            <person name="Schachtman D."/>
        </authorList>
    </citation>
    <scope>NUCLEOTIDE SEQUENCE</scope>
    <source>
        <strain evidence="4">DS2360</strain>
    </source>
</reference>
<organism evidence="4 5">
    <name type="scientific">Chryseobacterium rhizosphaerae</name>
    <dbReference type="NCBI Taxonomy" id="395937"/>
    <lineage>
        <taxon>Bacteria</taxon>
        <taxon>Pseudomonadati</taxon>
        <taxon>Bacteroidota</taxon>
        <taxon>Flavobacteriia</taxon>
        <taxon>Flavobacteriales</taxon>
        <taxon>Weeksellaceae</taxon>
        <taxon>Chryseobacterium group</taxon>
        <taxon>Chryseobacterium</taxon>
    </lineage>
</organism>
<dbReference type="PANTHER" id="PTHR44845">
    <property type="entry name" value="CARRIER DOMAIN-CONTAINING PROTEIN"/>
    <property type="match status" value="1"/>
</dbReference>
<evidence type="ECO:0000256" key="2">
    <source>
        <dbReference type="ARBA" id="ARBA00022553"/>
    </source>
</evidence>
<dbReference type="InterPro" id="IPR000873">
    <property type="entry name" value="AMP-dep_synth/lig_dom"/>
</dbReference>
<dbReference type="InterPro" id="IPR010080">
    <property type="entry name" value="Thioester_reductase-like_dom"/>
</dbReference>
<sequence>MNLNALPDPKMIKGQLIQDEQLKQILEFNHTSNDTYPLHKTIIDLIEEQVKMVPDKTAIIYQNKELTYREMDEMANQLANHMMRIVSIQPDDRIGLMIDRSEKLIISLLAIMKTGAAYVPMPPLYPEDRLKNISSESKISLLLTENAFEKTAKEVAEKSLCWENVYWETMSAEKPERTLKPHHLMYVMFTSGSTGGPKGVAVEHINVVNALSYFIEKVIPGSAGHMLAVSTYAFDISVLEIFSILMTGNTLVVASQEDQLNPEAIVELLLKYKITVAQTTPSTWSMLADTINWEKIEPMMIICGGEYLSPALGKTLLKGKHTICNVYGPTETTIWVTSKIIKSEEDLMTIGGPIANTDIYIMENDQILPIHETGEICVGGINLSRGYFGHQELTDSKFIDHPLKKGEKIYKTGDLGKWVPNGEIEYAGRIDDQVKIRGYRIELQEIEESISKLEGVGKAVVKVKPESDYDKKLIGFLEYPGMPLDDKNKNLLIKNFREQLKQTLPVYMIPHDFVIMEKLPINSNGKIDKKALLDNYKKAFVSVDEKKEFRNNYEKTIFGIWTEILQYPFIEVTDNFFELGGHSLLLAKLYNRLPDSYRDRISLQDLFIHKTIESQANIIENRTIQNISHQDDAQNESMIKQLLEDAQLVPEISVTDGDIDASVMNSPQNVLLTGANGFVGVHIIDELMKQTEATVYCLIRGENEQIALKRLHQAFEQFLLPTHWLTTGRIKVVTGDLNNPLLGLGEEQFNYLAKTIDCIYHSGSSVNFIEPYSIIRKANILGLQEVIKFAAAEKVKPVSLFSTSAVFSFGHQFTHKKWVYENDDIHQDLQAVSRDLGYVQSKWVMEQIMQKAEEKGVPVIVFRLGYALSNSQTGSTAVYQWWGALVKSCIANKAYPTILGFKSQLVPVDYMAKSIVHISRQKNALGKKFHLTPLAERDVSITDFFDRINQYFGFDMKPLPYNEWLDTWKNNEEDPLYPLLGMFTDKVYGKATLKEVYKNTYYYDAENTLDFIKDSDMPYPPLINKDILEPYLKYLAVL</sequence>
<dbReference type="AlphaFoldDB" id="A0AAE3YC86"/>
<evidence type="ECO:0000256" key="1">
    <source>
        <dbReference type="ARBA" id="ARBA00022450"/>
    </source>
</evidence>
<dbReference type="EMBL" id="JAVDQY010000003">
    <property type="protein sequence ID" value="MDR6527775.1"/>
    <property type="molecule type" value="Genomic_DNA"/>
</dbReference>
<dbReference type="CDD" id="cd05235">
    <property type="entry name" value="SDR_e1"/>
    <property type="match status" value="1"/>
</dbReference>
<dbReference type="Gene3D" id="1.10.1200.10">
    <property type="entry name" value="ACP-like"/>
    <property type="match status" value="1"/>
</dbReference>
<dbReference type="FunFam" id="3.40.50.980:FF:000001">
    <property type="entry name" value="Non-ribosomal peptide synthetase"/>
    <property type="match status" value="1"/>
</dbReference>
<dbReference type="InterPro" id="IPR020845">
    <property type="entry name" value="AMP-binding_CS"/>
</dbReference>
<proteinExistence type="predicted"/>
<evidence type="ECO:0000259" key="3">
    <source>
        <dbReference type="PROSITE" id="PS50075"/>
    </source>
</evidence>
<dbReference type="PANTHER" id="PTHR44845:SF6">
    <property type="entry name" value="BETA-ALANINE-ACTIVATING ENZYME"/>
    <property type="match status" value="1"/>
</dbReference>
<accession>A0AAE3YC86</accession>
<dbReference type="CDD" id="cd05930">
    <property type="entry name" value="A_NRPS"/>
    <property type="match status" value="1"/>
</dbReference>
<dbReference type="Pfam" id="PF00550">
    <property type="entry name" value="PP-binding"/>
    <property type="match status" value="1"/>
</dbReference>
<evidence type="ECO:0000313" key="5">
    <source>
        <dbReference type="Proteomes" id="UP001184861"/>
    </source>
</evidence>
<dbReference type="Gene3D" id="3.40.50.980">
    <property type="match status" value="2"/>
</dbReference>
<keyword evidence="1" id="KW-0596">Phosphopantetheine</keyword>
<dbReference type="NCBIfam" id="TIGR01733">
    <property type="entry name" value="AA-adenyl-dom"/>
    <property type="match status" value="1"/>
</dbReference>
<dbReference type="Gene3D" id="3.40.50.720">
    <property type="entry name" value="NAD(P)-binding Rossmann-like Domain"/>
    <property type="match status" value="1"/>
</dbReference>
<dbReference type="InterPro" id="IPR036736">
    <property type="entry name" value="ACP-like_sf"/>
</dbReference>
<evidence type="ECO:0000313" key="4">
    <source>
        <dbReference type="EMBL" id="MDR6527775.1"/>
    </source>
</evidence>
<dbReference type="Pfam" id="PF07993">
    <property type="entry name" value="NAD_binding_4"/>
    <property type="match status" value="1"/>
</dbReference>
<dbReference type="Proteomes" id="UP001184861">
    <property type="component" value="Unassembled WGS sequence"/>
</dbReference>
<dbReference type="InterPro" id="IPR009081">
    <property type="entry name" value="PP-bd_ACP"/>
</dbReference>
<dbReference type="PROSITE" id="PS50075">
    <property type="entry name" value="CARRIER"/>
    <property type="match status" value="1"/>
</dbReference>
<dbReference type="NCBIfam" id="TIGR01746">
    <property type="entry name" value="Thioester-redct"/>
    <property type="match status" value="1"/>
</dbReference>